<proteinExistence type="predicted"/>
<organism evidence="1">
    <name type="scientific">Cacopsylla melanoneura</name>
    <dbReference type="NCBI Taxonomy" id="428564"/>
    <lineage>
        <taxon>Eukaryota</taxon>
        <taxon>Metazoa</taxon>
        <taxon>Ecdysozoa</taxon>
        <taxon>Arthropoda</taxon>
        <taxon>Hexapoda</taxon>
        <taxon>Insecta</taxon>
        <taxon>Pterygota</taxon>
        <taxon>Neoptera</taxon>
        <taxon>Paraneoptera</taxon>
        <taxon>Hemiptera</taxon>
        <taxon>Sternorrhyncha</taxon>
        <taxon>Psylloidea</taxon>
        <taxon>Psyllidae</taxon>
        <taxon>Psyllinae</taxon>
        <taxon>Cacopsylla</taxon>
    </lineage>
</organism>
<name>A0A8D8RQB4_9HEMI</name>
<sequence length="107" mass="12338">MIKKIYVWGSNPRHAKDRRYYYNSFSRAVTVSTTLTSCESTTTGNERPVSLRPDFLNLIFFVTSWEKLTPIEISPLPNRQGQHLSTLLIQATKHAKQIKIRTINITT</sequence>
<dbReference type="AlphaFoldDB" id="A0A8D8RQB4"/>
<protein>
    <submittedName>
        <fullName evidence="1">Uncharacterized protein</fullName>
    </submittedName>
</protein>
<reference evidence="1" key="1">
    <citation type="submission" date="2021-05" db="EMBL/GenBank/DDBJ databases">
        <authorList>
            <person name="Alioto T."/>
            <person name="Alioto T."/>
            <person name="Gomez Garrido J."/>
        </authorList>
    </citation>
    <scope>NUCLEOTIDE SEQUENCE</scope>
</reference>
<accession>A0A8D8RQB4</accession>
<dbReference type="EMBL" id="HBUF01182241">
    <property type="protein sequence ID" value="CAG6655599.1"/>
    <property type="molecule type" value="Transcribed_RNA"/>
</dbReference>
<evidence type="ECO:0000313" key="1">
    <source>
        <dbReference type="EMBL" id="CAG6655599.1"/>
    </source>
</evidence>